<dbReference type="EMBL" id="BMAT01001375">
    <property type="protein sequence ID" value="GFR84212.1"/>
    <property type="molecule type" value="Genomic_DNA"/>
</dbReference>
<organism evidence="2 3">
    <name type="scientific">Elysia marginata</name>
    <dbReference type="NCBI Taxonomy" id="1093978"/>
    <lineage>
        <taxon>Eukaryota</taxon>
        <taxon>Metazoa</taxon>
        <taxon>Spiralia</taxon>
        <taxon>Lophotrochozoa</taxon>
        <taxon>Mollusca</taxon>
        <taxon>Gastropoda</taxon>
        <taxon>Heterobranchia</taxon>
        <taxon>Euthyneura</taxon>
        <taxon>Panpulmonata</taxon>
        <taxon>Sacoglossa</taxon>
        <taxon>Placobranchoidea</taxon>
        <taxon>Plakobranchidae</taxon>
        <taxon>Elysia</taxon>
    </lineage>
</organism>
<feature type="region of interest" description="Disordered" evidence="1">
    <location>
        <begin position="589"/>
        <end position="610"/>
    </location>
</feature>
<evidence type="ECO:0000313" key="2">
    <source>
        <dbReference type="EMBL" id="GFR84212.1"/>
    </source>
</evidence>
<sequence length="610" mass="67286">MSLDLAELVSVTDNVVKSIEKSQPNTIERLAAFNFDSPFDSPRSSKSTCEAKKSHNHDADGGFVASSSAGLPGKMIDGICDTVGSLESKANGPRSRSCYWYNNNSKANKEQMLGSETLADESDEFSKTEQRNKNNVEQNDSVLDKSKDFSTVNQQETTTSDNNLGSSQGSRGSARNRNDTSLVNHSRDIHINMLIDKPHKFNKENITDSDPEIIDVPECIIAIRSGMSSASDGDSTLNEIDTVVEANLPQNKNYHFPKIKSFGKTINTQSVALKQGALSKGILDPLETAQHGDVYISQFGLTERQRGLKEALAKRADNSHPKKKVVQPKIISTQKQSVHDDTDLDSARSGGGQPRQLASADHAVTAAVAASAAVAATQPFLKAQQELEQRMQDFLNQLSELQGRESSSKAAKAPETSTRLEDLERQVAELNERRMEHMENLQQQQMQMQAQLLYMSRSRNHPRKPTIHATDTMANNFMNHQHPFQSAAEKADMYAAPPSSSKFFDTNSKVSTTFGKRSAPSGQTLFNPETLSSHFNYLNEVRELQGSHLDTPAPREKVPKPTPYSLPQPHSQKSLGFLEEILGQKDDLDKDTTFSVMGGHSPPTKLKKDR</sequence>
<protein>
    <submittedName>
        <fullName evidence="2">Protein TALPID3-like isoform X2</fullName>
    </submittedName>
</protein>
<feature type="compositionally biased region" description="Basic and acidic residues" evidence="1">
    <location>
        <begin position="124"/>
        <end position="134"/>
    </location>
</feature>
<feature type="region of interest" description="Disordered" evidence="1">
    <location>
        <begin position="118"/>
        <end position="185"/>
    </location>
</feature>
<comment type="caution">
    <text evidence="2">The sequence shown here is derived from an EMBL/GenBank/DDBJ whole genome shotgun (WGS) entry which is preliminary data.</text>
</comment>
<feature type="region of interest" description="Disordered" evidence="1">
    <location>
        <begin position="548"/>
        <end position="575"/>
    </location>
</feature>
<dbReference type="Proteomes" id="UP000762676">
    <property type="component" value="Unassembled WGS sequence"/>
</dbReference>
<reference evidence="2 3" key="1">
    <citation type="journal article" date="2021" name="Elife">
        <title>Chloroplast acquisition without the gene transfer in kleptoplastic sea slugs, Plakobranchus ocellatus.</title>
        <authorList>
            <person name="Maeda T."/>
            <person name="Takahashi S."/>
            <person name="Yoshida T."/>
            <person name="Shimamura S."/>
            <person name="Takaki Y."/>
            <person name="Nagai Y."/>
            <person name="Toyoda A."/>
            <person name="Suzuki Y."/>
            <person name="Arimoto A."/>
            <person name="Ishii H."/>
            <person name="Satoh N."/>
            <person name="Nishiyama T."/>
            <person name="Hasebe M."/>
            <person name="Maruyama T."/>
            <person name="Minagawa J."/>
            <person name="Obokata J."/>
            <person name="Shigenobu S."/>
        </authorList>
    </citation>
    <scope>NUCLEOTIDE SEQUENCE [LARGE SCALE GENOMIC DNA]</scope>
</reference>
<dbReference type="GO" id="GO:0005814">
    <property type="term" value="C:centriole"/>
    <property type="evidence" value="ECO:0007669"/>
    <property type="project" value="TreeGrafter"/>
</dbReference>
<feature type="region of interest" description="Disordered" evidence="1">
    <location>
        <begin position="401"/>
        <end position="420"/>
    </location>
</feature>
<dbReference type="PANTHER" id="PTHR15721:SF2">
    <property type="entry name" value="PROTEIN TALPID3"/>
    <property type="match status" value="1"/>
</dbReference>
<dbReference type="Pfam" id="PF15324">
    <property type="entry name" value="TALPID3"/>
    <property type="match status" value="1"/>
</dbReference>
<dbReference type="AlphaFoldDB" id="A0AAV4GFM0"/>
<feature type="region of interest" description="Disordered" evidence="1">
    <location>
        <begin position="312"/>
        <end position="359"/>
    </location>
</feature>
<dbReference type="GO" id="GO:0036064">
    <property type="term" value="C:ciliary basal body"/>
    <property type="evidence" value="ECO:0007669"/>
    <property type="project" value="TreeGrafter"/>
</dbReference>
<feature type="region of interest" description="Disordered" evidence="1">
    <location>
        <begin position="44"/>
        <end position="68"/>
    </location>
</feature>
<evidence type="ECO:0000256" key="1">
    <source>
        <dbReference type="SAM" id="MobiDB-lite"/>
    </source>
</evidence>
<proteinExistence type="predicted"/>
<accession>A0AAV4GFM0</accession>
<dbReference type="PANTHER" id="PTHR15721">
    <property type="entry name" value="KIAA0586 PROTEIN"/>
    <property type="match status" value="1"/>
</dbReference>
<feature type="compositionally biased region" description="Basic and acidic residues" evidence="1">
    <location>
        <begin position="49"/>
        <end position="60"/>
    </location>
</feature>
<dbReference type="GO" id="GO:0007224">
    <property type="term" value="P:smoothened signaling pathway"/>
    <property type="evidence" value="ECO:0007669"/>
    <property type="project" value="InterPro"/>
</dbReference>
<feature type="compositionally biased region" description="Polar residues" evidence="1">
    <location>
        <begin position="149"/>
        <end position="184"/>
    </location>
</feature>
<name>A0AAV4GFM0_9GAST</name>
<evidence type="ECO:0000313" key="3">
    <source>
        <dbReference type="Proteomes" id="UP000762676"/>
    </source>
</evidence>
<keyword evidence="3" id="KW-1185">Reference proteome</keyword>
<gene>
    <name evidence="2" type="ORF">ElyMa_000666000</name>
</gene>
<dbReference type="InterPro" id="IPR029246">
    <property type="entry name" value="TALPID3"/>
</dbReference>